<gene>
    <name evidence="1" type="ORF">RHGRI_026754</name>
</gene>
<comment type="caution">
    <text evidence="1">The sequence shown here is derived from an EMBL/GenBank/DDBJ whole genome shotgun (WGS) entry which is preliminary data.</text>
</comment>
<evidence type="ECO:0000313" key="1">
    <source>
        <dbReference type="EMBL" id="KAG5532229.1"/>
    </source>
</evidence>
<organism evidence="1 2">
    <name type="scientific">Rhododendron griersonianum</name>
    <dbReference type="NCBI Taxonomy" id="479676"/>
    <lineage>
        <taxon>Eukaryota</taxon>
        <taxon>Viridiplantae</taxon>
        <taxon>Streptophyta</taxon>
        <taxon>Embryophyta</taxon>
        <taxon>Tracheophyta</taxon>
        <taxon>Spermatophyta</taxon>
        <taxon>Magnoliopsida</taxon>
        <taxon>eudicotyledons</taxon>
        <taxon>Gunneridae</taxon>
        <taxon>Pentapetalae</taxon>
        <taxon>asterids</taxon>
        <taxon>Ericales</taxon>
        <taxon>Ericaceae</taxon>
        <taxon>Ericoideae</taxon>
        <taxon>Rhodoreae</taxon>
        <taxon>Rhododendron</taxon>
    </lineage>
</organism>
<accession>A0AAV6IY91</accession>
<name>A0AAV6IY91_9ERIC</name>
<reference evidence="1" key="1">
    <citation type="submission" date="2020-08" db="EMBL/GenBank/DDBJ databases">
        <title>Plant Genome Project.</title>
        <authorList>
            <person name="Zhang R.-G."/>
        </authorList>
    </citation>
    <scope>NUCLEOTIDE SEQUENCE</scope>
    <source>
        <strain evidence="1">WSP0</strain>
        <tissue evidence="1">Leaf</tissue>
    </source>
</reference>
<proteinExistence type="predicted"/>
<dbReference type="Gene3D" id="3.30.200.20">
    <property type="entry name" value="Phosphorylase Kinase, domain 1"/>
    <property type="match status" value="1"/>
</dbReference>
<dbReference type="AlphaFoldDB" id="A0AAV6IY91"/>
<evidence type="ECO:0000313" key="2">
    <source>
        <dbReference type="Proteomes" id="UP000823749"/>
    </source>
</evidence>
<protein>
    <submittedName>
        <fullName evidence="1">Uncharacterized protein</fullName>
    </submittedName>
</protein>
<dbReference type="Proteomes" id="UP000823749">
    <property type="component" value="Chromosome 9"/>
</dbReference>
<dbReference type="EMBL" id="JACTNZ010000009">
    <property type="protein sequence ID" value="KAG5532229.1"/>
    <property type="molecule type" value="Genomic_DNA"/>
</dbReference>
<sequence>MDDYHTRLGVKKVRFARNLKTGENVAIKIFDKEKILKHKMIGQEETLFSMTVCRDVDGNYYKKLREKFLTNYERVKPHSSKESSVRCPQYVELKLPREGAAFWSLRPYHISRRRAIPAHTDQPDWAMDFISLVFRTMDGLIQRSGTLSQERKVNFTNLFGLLGLEQEQNDLIHVWGLDLTRRICAEGMKRFLFYNSLEIIWEGKENMTREYDKLMLQRPQEKIGVADAQSIERKVLPSYEIR</sequence>
<keyword evidence="2" id="KW-1185">Reference proteome</keyword>